<dbReference type="AlphaFoldDB" id="V4TVW1"/>
<accession>V4TVW1</accession>
<keyword evidence="2" id="KW-1185">Reference proteome</keyword>
<name>V4TVW1_CITCL</name>
<dbReference type="KEGG" id="cic:CICLE_v10023863mg"/>
<dbReference type="Proteomes" id="UP000030687">
    <property type="component" value="Unassembled WGS sequence"/>
</dbReference>
<organism evidence="1 2">
    <name type="scientific">Citrus clementina</name>
    <name type="common">Clementine</name>
    <name type="synonym">Citrus deliciosa x Citrus sinensis</name>
    <dbReference type="NCBI Taxonomy" id="85681"/>
    <lineage>
        <taxon>Eukaryota</taxon>
        <taxon>Viridiplantae</taxon>
        <taxon>Streptophyta</taxon>
        <taxon>Embryophyta</taxon>
        <taxon>Tracheophyta</taxon>
        <taxon>Spermatophyta</taxon>
        <taxon>Magnoliopsida</taxon>
        <taxon>eudicotyledons</taxon>
        <taxon>Gunneridae</taxon>
        <taxon>Pentapetalae</taxon>
        <taxon>rosids</taxon>
        <taxon>malvids</taxon>
        <taxon>Sapindales</taxon>
        <taxon>Rutaceae</taxon>
        <taxon>Aurantioideae</taxon>
        <taxon>Citrus</taxon>
    </lineage>
</organism>
<sequence length="117" mass="13367">MDIFCHNEVNNVNVAAKYYSTELPPLPMASFSGISSCLSLFDSRFFPQSETTTSLLRKVSPLALELFDRSMRRGLYCKSQSHRADYALQKKKKEVAAPEEVAFPQLTLFQVCFLPWH</sequence>
<protein>
    <submittedName>
        <fullName evidence="1">Uncharacterized protein</fullName>
    </submittedName>
</protein>
<reference evidence="1 2" key="1">
    <citation type="submission" date="2013-10" db="EMBL/GenBank/DDBJ databases">
        <authorList>
            <consortium name="International Citrus Genome Consortium"/>
            <person name="Jenkins J."/>
            <person name="Schmutz J."/>
            <person name="Prochnik S."/>
            <person name="Rokhsar D."/>
            <person name="Gmitter F."/>
            <person name="Ollitrault P."/>
            <person name="Machado M."/>
            <person name="Talon M."/>
            <person name="Wincker P."/>
            <person name="Jaillon O."/>
            <person name="Morgante M."/>
        </authorList>
    </citation>
    <scope>NUCLEOTIDE SEQUENCE</scope>
    <source>
        <strain evidence="2">cv. Clemenules</strain>
    </source>
</reference>
<gene>
    <name evidence="1" type="ORF">CICLE_v10023863mg</name>
</gene>
<dbReference type="InParanoid" id="V4TVW1"/>
<evidence type="ECO:0000313" key="1">
    <source>
        <dbReference type="EMBL" id="ESR54066.1"/>
    </source>
</evidence>
<dbReference type="Gramene" id="ESR54066">
    <property type="protein sequence ID" value="ESR54066"/>
    <property type="gene ID" value="CICLE_v10023863mg"/>
</dbReference>
<evidence type="ECO:0000313" key="2">
    <source>
        <dbReference type="Proteomes" id="UP000030687"/>
    </source>
</evidence>
<dbReference type="EMBL" id="KI536661">
    <property type="protein sequence ID" value="ESR54066.1"/>
    <property type="molecule type" value="Genomic_DNA"/>
</dbReference>
<proteinExistence type="predicted"/>